<organism evidence="2 3">
    <name type="scientific">Candidatus Iainarchaeum sp</name>
    <dbReference type="NCBI Taxonomy" id="3101447"/>
    <lineage>
        <taxon>Archaea</taxon>
        <taxon>Candidatus Iainarchaeota</taxon>
        <taxon>Candidatus Iainarchaeia</taxon>
        <taxon>Candidatus Iainarchaeales</taxon>
        <taxon>Candidatus Iainarchaeaceae</taxon>
        <taxon>Candidatus Iainarchaeum</taxon>
    </lineage>
</organism>
<evidence type="ECO:0000259" key="1">
    <source>
        <dbReference type="Pfam" id="PF03479"/>
    </source>
</evidence>
<dbReference type="AlphaFoldDB" id="A0A7J4JVK1"/>
<reference evidence="3" key="1">
    <citation type="journal article" date="2020" name="bioRxiv">
        <title>A rank-normalized archaeal taxonomy based on genome phylogeny resolves widespread incomplete and uneven classifications.</title>
        <authorList>
            <person name="Rinke C."/>
            <person name="Chuvochina M."/>
            <person name="Mussig A.J."/>
            <person name="Chaumeil P.-A."/>
            <person name="Waite D.W."/>
            <person name="Whitman W.B."/>
            <person name="Parks D.H."/>
            <person name="Hugenholtz P."/>
        </authorList>
    </citation>
    <scope>NUCLEOTIDE SEQUENCE [LARGE SCALE GENOMIC DNA]</scope>
</reference>
<protein>
    <submittedName>
        <fullName evidence="2">DUF296 domain-containing protein</fullName>
    </submittedName>
</protein>
<dbReference type="Gene3D" id="3.30.1330.80">
    <property type="entry name" value="Hypothetical protein, similar to alpha- acetolactate decarboxylase, domain 2"/>
    <property type="match status" value="1"/>
</dbReference>
<comment type="caution">
    <text evidence="2">The sequence shown here is derived from an EMBL/GenBank/DDBJ whole genome shotgun (WGS) entry which is preliminary data.</text>
</comment>
<name>A0A7J4JVK1_9ARCH</name>
<sequence>MVKKNNRSSVIKTGGIMEELHSRICGEKAIEQVLTIQLEDDDDILECLKKAMRESGIEKGKIIEVRGFWKEGMMNYFLKNQYKSRKTLGIEKITAGSGKFAKEGNDFIGDLHIVTKIGNQLLNGSLLEGKTSGELSIKVKFCRFLEAKTQKTGDSLNSFSP</sequence>
<accession>A0A7J4JVK1</accession>
<proteinExistence type="predicted"/>
<feature type="domain" description="PPC" evidence="1">
    <location>
        <begin position="33"/>
        <end position="131"/>
    </location>
</feature>
<dbReference type="SUPFAM" id="SSF117856">
    <property type="entry name" value="AF0104/ALDC/Ptd012-like"/>
    <property type="match status" value="1"/>
</dbReference>
<evidence type="ECO:0000313" key="2">
    <source>
        <dbReference type="EMBL" id="HIH21813.1"/>
    </source>
</evidence>
<dbReference type="EMBL" id="DUFW01000073">
    <property type="protein sequence ID" value="HIH21813.1"/>
    <property type="molecule type" value="Genomic_DNA"/>
</dbReference>
<evidence type="ECO:0000313" key="3">
    <source>
        <dbReference type="Proteomes" id="UP000590964"/>
    </source>
</evidence>
<gene>
    <name evidence="2" type="ORF">HA222_04115</name>
</gene>
<dbReference type="Proteomes" id="UP000590964">
    <property type="component" value="Unassembled WGS sequence"/>
</dbReference>
<dbReference type="InterPro" id="IPR005175">
    <property type="entry name" value="PPC_dom"/>
</dbReference>
<dbReference type="Pfam" id="PF03479">
    <property type="entry name" value="PCC"/>
    <property type="match status" value="1"/>
</dbReference>